<organism evidence="1">
    <name type="scientific">Symploca sp. SIO1C4</name>
    <dbReference type="NCBI Taxonomy" id="2607765"/>
    <lineage>
        <taxon>Bacteria</taxon>
        <taxon>Bacillati</taxon>
        <taxon>Cyanobacteriota</taxon>
        <taxon>Cyanophyceae</taxon>
        <taxon>Coleofasciculales</taxon>
        <taxon>Coleofasciculaceae</taxon>
        <taxon>Symploca</taxon>
    </lineage>
</organism>
<sequence length="144" mass="16295">MASPFPGMNPYLENPDLWTEVNHRLLTAIADAIAPLIRLRGGKPMPILSEIPAFDYNILISRSNCRPQAQMYSFSLRQKIPCFPLPLKSGEVEPNVDLQNLLMGVYERAGFDLAIDYIQEPVPPFKKKEDRVWADSLLLAKGLR</sequence>
<reference evidence="1" key="1">
    <citation type="submission" date="2019-11" db="EMBL/GenBank/DDBJ databases">
        <title>Genomic insights into an expanded diversity of filamentous marine cyanobacteria reveals the extraordinary biosynthetic potential of Moorea and Okeania.</title>
        <authorList>
            <person name="Ferreira Leao T."/>
            <person name="Wang M."/>
            <person name="Moss N."/>
            <person name="Da Silva R."/>
            <person name="Sanders J."/>
            <person name="Nurk S."/>
            <person name="Gurevich A."/>
            <person name="Humphrey G."/>
            <person name="Reher R."/>
            <person name="Zhu Q."/>
            <person name="Belda-Ferre P."/>
            <person name="Glukhov E."/>
            <person name="Rex R."/>
            <person name="Dorrestein P.C."/>
            <person name="Knight R."/>
            <person name="Pevzner P."/>
            <person name="Gerwick W.H."/>
            <person name="Gerwick L."/>
        </authorList>
    </citation>
    <scope>NUCLEOTIDE SEQUENCE</scope>
    <source>
        <strain evidence="1">SIO1C4</strain>
    </source>
</reference>
<name>A0A6B3NB67_9CYAN</name>
<dbReference type="EMBL" id="JAAHFQ010000056">
    <property type="protein sequence ID" value="NER26891.1"/>
    <property type="molecule type" value="Genomic_DNA"/>
</dbReference>
<gene>
    <name evidence="1" type="ORF">F6J89_04485</name>
</gene>
<evidence type="ECO:0000313" key="1">
    <source>
        <dbReference type="EMBL" id="NER26891.1"/>
    </source>
</evidence>
<accession>A0A6B3NB67</accession>
<proteinExistence type="predicted"/>
<dbReference type="Pfam" id="PF13267">
    <property type="entry name" value="DUF4058"/>
    <property type="match status" value="2"/>
</dbReference>
<dbReference type="InterPro" id="IPR025132">
    <property type="entry name" value="DUF4058"/>
</dbReference>
<dbReference type="AlphaFoldDB" id="A0A6B3NB67"/>
<comment type="caution">
    <text evidence="1">The sequence shown here is derived from an EMBL/GenBank/DDBJ whole genome shotgun (WGS) entry which is preliminary data.</text>
</comment>
<protein>
    <submittedName>
        <fullName evidence="1">DUF4058 family protein</fullName>
    </submittedName>
</protein>